<evidence type="ECO:0000256" key="2">
    <source>
        <dbReference type="SAM" id="Phobius"/>
    </source>
</evidence>
<dbReference type="AlphaFoldDB" id="A0A016S9D9"/>
<feature type="compositionally biased region" description="Low complexity" evidence="1">
    <location>
        <begin position="1"/>
        <end position="15"/>
    </location>
</feature>
<accession>A0A016S9D9</accession>
<evidence type="ECO:0000256" key="1">
    <source>
        <dbReference type="SAM" id="MobiDB-lite"/>
    </source>
</evidence>
<dbReference type="EMBL" id="JARK01001601">
    <property type="protein sequence ID" value="EYB87288.1"/>
    <property type="molecule type" value="Genomic_DNA"/>
</dbReference>
<sequence>MFSRSVATSTSSSPESETHRSNLDLLLPYLLLKLLMLIKLLTHTSFIHHHCRISHYRFLPQVLGFWLLVLLFVVYVLLSTRYSVCILLRR</sequence>
<keyword evidence="2" id="KW-0472">Membrane</keyword>
<feature type="region of interest" description="Disordered" evidence="1">
    <location>
        <begin position="1"/>
        <end position="20"/>
    </location>
</feature>
<evidence type="ECO:0000313" key="4">
    <source>
        <dbReference type="Proteomes" id="UP000024635"/>
    </source>
</evidence>
<keyword evidence="2" id="KW-0812">Transmembrane</keyword>
<feature type="transmembrane region" description="Helical" evidence="2">
    <location>
        <begin position="58"/>
        <end position="78"/>
    </location>
</feature>
<reference evidence="4" key="1">
    <citation type="journal article" date="2015" name="Nat. Genet.">
        <title>The genome and transcriptome of the zoonotic hookworm Ancylostoma ceylanicum identify infection-specific gene families.</title>
        <authorList>
            <person name="Schwarz E.M."/>
            <person name="Hu Y."/>
            <person name="Antoshechkin I."/>
            <person name="Miller M.M."/>
            <person name="Sternberg P.W."/>
            <person name="Aroian R.V."/>
        </authorList>
    </citation>
    <scope>NUCLEOTIDE SEQUENCE</scope>
    <source>
        <strain evidence="4">HY135</strain>
    </source>
</reference>
<evidence type="ECO:0000313" key="3">
    <source>
        <dbReference type="EMBL" id="EYB87288.1"/>
    </source>
</evidence>
<comment type="caution">
    <text evidence="3">The sequence shown here is derived from an EMBL/GenBank/DDBJ whole genome shotgun (WGS) entry which is preliminary data.</text>
</comment>
<name>A0A016S9D9_9BILA</name>
<protein>
    <submittedName>
        <fullName evidence="3">Uncharacterized protein</fullName>
    </submittedName>
</protein>
<keyword evidence="4" id="KW-1185">Reference proteome</keyword>
<keyword evidence="2" id="KW-1133">Transmembrane helix</keyword>
<gene>
    <name evidence="3" type="primary">Acey_s0265.g638</name>
    <name evidence="3" type="ORF">Y032_0265g638</name>
</gene>
<proteinExistence type="predicted"/>
<dbReference type="Proteomes" id="UP000024635">
    <property type="component" value="Unassembled WGS sequence"/>
</dbReference>
<organism evidence="3 4">
    <name type="scientific">Ancylostoma ceylanicum</name>
    <dbReference type="NCBI Taxonomy" id="53326"/>
    <lineage>
        <taxon>Eukaryota</taxon>
        <taxon>Metazoa</taxon>
        <taxon>Ecdysozoa</taxon>
        <taxon>Nematoda</taxon>
        <taxon>Chromadorea</taxon>
        <taxon>Rhabditida</taxon>
        <taxon>Rhabditina</taxon>
        <taxon>Rhabditomorpha</taxon>
        <taxon>Strongyloidea</taxon>
        <taxon>Ancylostomatidae</taxon>
        <taxon>Ancylostomatinae</taxon>
        <taxon>Ancylostoma</taxon>
    </lineage>
</organism>
<feature type="transmembrane region" description="Helical" evidence="2">
    <location>
        <begin position="26"/>
        <end position="46"/>
    </location>
</feature>